<name>A0A8C0J5U2_CHEAB</name>
<evidence type="ECO:0000313" key="3">
    <source>
        <dbReference type="Proteomes" id="UP000694404"/>
    </source>
</evidence>
<keyword evidence="3" id="KW-1185">Reference proteome</keyword>
<feature type="region of interest" description="Disordered" evidence="1">
    <location>
        <begin position="52"/>
        <end position="100"/>
    </location>
</feature>
<sequence length="100" mass="10733">PAPRPPPRRAVWPYRSKCLQEPAPLIPLQCPNFLPQPRFPFRPLNPSIPAHSILLTPNPSSPARALTPTPHSNPLTRGPPLPPNSSFLAPFHNGGGSGGC</sequence>
<proteinExistence type="predicted"/>
<reference evidence="2" key="2">
    <citation type="submission" date="2025-09" db="UniProtKB">
        <authorList>
            <consortium name="Ensembl"/>
        </authorList>
    </citation>
    <scope>IDENTIFICATION</scope>
</reference>
<accession>A0A8C0J5U2</accession>
<dbReference type="AlphaFoldDB" id="A0A8C0J5U2"/>
<evidence type="ECO:0000313" key="2">
    <source>
        <dbReference type="Ensembl" id="ENSCABP00000027465.1"/>
    </source>
</evidence>
<dbReference type="Proteomes" id="UP000694404">
    <property type="component" value="Unplaced"/>
</dbReference>
<reference evidence="2" key="1">
    <citation type="submission" date="2025-08" db="UniProtKB">
        <authorList>
            <consortium name="Ensembl"/>
        </authorList>
    </citation>
    <scope>IDENTIFICATION</scope>
</reference>
<organism evidence="2 3">
    <name type="scientific">Chelonoidis abingdonii</name>
    <name type="common">Abingdon island giant tortoise</name>
    <name type="synonym">Testudo abingdonii</name>
    <dbReference type="NCBI Taxonomy" id="106734"/>
    <lineage>
        <taxon>Eukaryota</taxon>
        <taxon>Metazoa</taxon>
        <taxon>Chordata</taxon>
        <taxon>Craniata</taxon>
        <taxon>Vertebrata</taxon>
        <taxon>Euteleostomi</taxon>
        <taxon>Archelosauria</taxon>
        <taxon>Testudinata</taxon>
        <taxon>Testudines</taxon>
        <taxon>Cryptodira</taxon>
        <taxon>Durocryptodira</taxon>
        <taxon>Testudinoidea</taxon>
        <taxon>Testudinidae</taxon>
        <taxon>Chelonoidis</taxon>
    </lineage>
</organism>
<dbReference type="Ensembl" id="ENSCABT00000030079.1">
    <property type="protein sequence ID" value="ENSCABP00000027465.1"/>
    <property type="gene ID" value="ENSCABG00000020179.1"/>
</dbReference>
<protein>
    <submittedName>
        <fullName evidence="2">Uncharacterized protein</fullName>
    </submittedName>
</protein>
<evidence type="ECO:0000256" key="1">
    <source>
        <dbReference type="SAM" id="MobiDB-lite"/>
    </source>
</evidence>